<proteinExistence type="predicted"/>
<dbReference type="GO" id="GO:0032259">
    <property type="term" value="P:methylation"/>
    <property type="evidence" value="ECO:0007669"/>
    <property type="project" value="UniProtKB-KW"/>
</dbReference>
<dbReference type="Gene3D" id="3.40.1280.10">
    <property type="match status" value="1"/>
</dbReference>
<gene>
    <name evidence="4" type="ORF">PGLA1383_LOCUS48436</name>
</gene>
<keyword evidence="5" id="KW-1185">Reference proteome</keyword>
<dbReference type="GO" id="GO:0003723">
    <property type="term" value="F:RNA binding"/>
    <property type="evidence" value="ECO:0007669"/>
    <property type="project" value="InterPro"/>
</dbReference>
<sequence length="116" mass="12719">MGWLYHMDFHLADPLSEGLLALKERGIRIYAAEDHFSTAVAPHEPLGDRSWALIVGHEEEGVSAASVALSDACVCVPQRQGESLNVAHAAAICLYELSRCMEPELSQTRQDRAIDC</sequence>
<accession>A0A813H4B5</accession>
<dbReference type="Pfam" id="PF00588">
    <property type="entry name" value="SpoU_methylase"/>
    <property type="match status" value="1"/>
</dbReference>
<dbReference type="PANTHER" id="PTHR43191">
    <property type="entry name" value="RRNA METHYLTRANSFERASE 3"/>
    <property type="match status" value="1"/>
</dbReference>
<dbReference type="PANTHER" id="PTHR43191:SF2">
    <property type="entry name" value="RRNA METHYLTRANSFERASE 3, MITOCHONDRIAL"/>
    <property type="match status" value="1"/>
</dbReference>
<name>A0A813H4B5_POLGL</name>
<evidence type="ECO:0000313" key="4">
    <source>
        <dbReference type="EMBL" id="CAE8632484.1"/>
    </source>
</evidence>
<dbReference type="InterPro" id="IPR029028">
    <property type="entry name" value="Alpha/beta_knot_MTases"/>
</dbReference>
<dbReference type="OrthoDB" id="420829at2759"/>
<evidence type="ECO:0000313" key="5">
    <source>
        <dbReference type="Proteomes" id="UP000654075"/>
    </source>
</evidence>
<keyword evidence="2" id="KW-0808">Transferase</keyword>
<dbReference type="GO" id="GO:0008173">
    <property type="term" value="F:RNA methyltransferase activity"/>
    <property type="evidence" value="ECO:0007669"/>
    <property type="project" value="InterPro"/>
</dbReference>
<dbReference type="GO" id="GO:0006396">
    <property type="term" value="P:RNA processing"/>
    <property type="evidence" value="ECO:0007669"/>
    <property type="project" value="InterPro"/>
</dbReference>
<reference evidence="4" key="1">
    <citation type="submission" date="2021-02" db="EMBL/GenBank/DDBJ databases">
        <authorList>
            <person name="Dougan E. K."/>
            <person name="Rhodes N."/>
            <person name="Thang M."/>
            <person name="Chan C."/>
        </authorList>
    </citation>
    <scope>NUCLEOTIDE SEQUENCE</scope>
</reference>
<dbReference type="InterPro" id="IPR001537">
    <property type="entry name" value="SpoU_MeTrfase"/>
</dbReference>
<evidence type="ECO:0000256" key="1">
    <source>
        <dbReference type="ARBA" id="ARBA00022603"/>
    </source>
</evidence>
<evidence type="ECO:0000259" key="3">
    <source>
        <dbReference type="Pfam" id="PF00588"/>
    </source>
</evidence>
<evidence type="ECO:0000256" key="2">
    <source>
        <dbReference type="ARBA" id="ARBA00022679"/>
    </source>
</evidence>
<comment type="caution">
    <text evidence="4">The sequence shown here is derived from an EMBL/GenBank/DDBJ whole genome shotgun (WGS) entry which is preliminary data.</text>
</comment>
<keyword evidence="1" id="KW-0489">Methyltransferase</keyword>
<dbReference type="AlphaFoldDB" id="A0A813H4B5"/>
<dbReference type="EMBL" id="CAJNNV010030418">
    <property type="protein sequence ID" value="CAE8632484.1"/>
    <property type="molecule type" value="Genomic_DNA"/>
</dbReference>
<dbReference type="InterPro" id="IPR029026">
    <property type="entry name" value="tRNA_m1G_MTases_N"/>
</dbReference>
<dbReference type="InterPro" id="IPR051259">
    <property type="entry name" value="rRNA_Methyltransferase"/>
</dbReference>
<protein>
    <recommendedName>
        <fullName evidence="3">tRNA/rRNA methyltransferase SpoU type domain-containing protein</fullName>
    </recommendedName>
</protein>
<organism evidence="4 5">
    <name type="scientific">Polarella glacialis</name>
    <name type="common">Dinoflagellate</name>
    <dbReference type="NCBI Taxonomy" id="89957"/>
    <lineage>
        <taxon>Eukaryota</taxon>
        <taxon>Sar</taxon>
        <taxon>Alveolata</taxon>
        <taxon>Dinophyceae</taxon>
        <taxon>Suessiales</taxon>
        <taxon>Suessiaceae</taxon>
        <taxon>Polarella</taxon>
    </lineage>
</organism>
<dbReference type="SUPFAM" id="SSF75217">
    <property type="entry name" value="alpha/beta knot"/>
    <property type="match status" value="1"/>
</dbReference>
<dbReference type="Proteomes" id="UP000654075">
    <property type="component" value="Unassembled WGS sequence"/>
</dbReference>
<feature type="domain" description="tRNA/rRNA methyltransferase SpoU type" evidence="3">
    <location>
        <begin position="2"/>
        <end position="95"/>
    </location>
</feature>